<sequence>MSIRITVSPEVLRWATDRAGWTDLAIHDRFPRFDSWLAADPSPTLKQLQSFARAAHVPFGYLMLPTPPEESPPIPDFRTRGDQARAELSPNLRDTIYSCQRRQAWYRDFAIAHGFDEVALVKIASIGDPIEPVADHISSAIGFEIEGRSRFRSWEGAFRQLIDLIEAAGVLVSVNGIVGSNARRALDPDEFGGFALVDTYAPLIFVNAADTKAAQIFTIVHELAHIAAGESALSDPGVAASDHDAHERWCNHVAAEVLVPRATLPAAFRGTADAPELDRLATVYRVSTLVVLRRLFDIDLIGRDEYRTRYRNELTRVRKSARGSSPSGGNFYKTQPLRLGRRFARAVVADARSGGTTYGDAFRLLGTAKAETFGKLAEELGVAATTSQRGSKSTSACLSLRTPSRQSS</sequence>
<dbReference type="KEGG" id="rtn:A6122_0246"/>
<evidence type="ECO:0000259" key="2">
    <source>
        <dbReference type="Pfam" id="PF06114"/>
    </source>
</evidence>
<evidence type="ECO:0000313" key="4">
    <source>
        <dbReference type="Proteomes" id="UP000077071"/>
    </source>
</evidence>
<evidence type="ECO:0000313" key="3">
    <source>
        <dbReference type="EMBL" id="AND15408.1"/>
    </source>
</evidence>
<dbReference type="OrthoDB" id="9796786at2"/>
<keyword evidence="4" id="KW-1185">Reference proteome</keyword>
<dbReference type="EMBL" id="CP015515">
    <property type="protein sequence ID" value="AND15408.1"/>
    <property type="molecule type" value="Genomic_DNA"/>
</dbReference>
<dbReference type="PATRIC" id="fig|33888.3.peg.284"/>
<dbReference type="RefSeq" id="WP_084415735.1">
    <property type="nucleotide sequence ID" value="NZ_CP015515.1"/>
</dbReference>
<dbReference type="InterPro" id="IPR010359">
    <property type="entry name" value="IrrE_HExxH"/>
</dbReference>
<feature type="region of interest" description="Disordered" evidence="1">
    <location>
        <begin position="385"/>
        <end position="408"/>
    </location>
</feature>
<protein>
    <recommendedName>
        <fullName evidence="2">IrrE N-terminal-like domain-containing protein</fullName>
    </recommendedName>
</protein>
<dbReference type="AlphaFoldDB" id="A0A160KQV4"/>
<gene>
    <name evidence="3" type="ORF">A6122_0246</name>
</gene>
<organism evidence="3 4">
    <name type="scientific">Rathayibacter tritici</name>
    <dbReference type="NCBI Taxonomy" id="33888"/>
    <lineage>
        <taxon>Bacteria</taxon>
        <taxon>Bacillati</taxon>
        <taxon>Actinomycetota</taxon>
        <taxon>Actinomycetes</taxon>
        <taxon>Micrococcales</taxon>
        <taxon>Microbacteriaceae</taxon>
        <taxon>Rathayibacter</taxon>
    </lineage>
</organism>
<proteinExistence type="predicted"/>
<name>A0A160KQV4_9MICO</name>
<dbReference type="Pfam" id="PF06114">
    <property type="entry name" value="Peptidase_M78"/>
    <property type="match status" value="1"/>
</dbReference>
<dbReference type="InterPro" id="IPR052345">
    <property type="entry name" value="Rad_response_metalloprotease"/>
</dbReference>
<accession>A0A160KQV4</accession>
<dbReference type="Gene3D" id="1.10.10.2910">
    <property type="match status" value="1"/>
</dbReference>
<feature type="domain" description="IrrE N-terminal-like" evidence="2">
    <location>
        <begin position="199"/>
        <end position="295"/>
    </location>
</feature>
<evidence type="ECO:0000256" key="1">
    <source>
        <dbReference type="SAM" id="MobiDB-lite"/>
    </source>
</evidence>
<reference evidence="3 4" key="1">
    <citation type="submission" date="2016-05" db="EMBL/GenBank/DDBJ databases">
        <title>Complete genome sequence of Rathayibacter tritici NCPPB 1953.</title>
        <authorList>
            <person name="Park J."/>
            <person name="Lee H.-H."/>
            <person name="Lee S.-W."/>
            <person name="Seo Y.-S."/>
        </authorList>
    </citation>
    <scope>NUCLEOTIDE SEQUENCE [LARGE SCALE GENOMIC DNA]</scope>
    <source>
        <strain evidence="3 4">NCPPB 1953</strain>
    </source>
</reference>
<dbReference type="PANTHER" id="PTHR43236">
    <property type="entry name" value="ANTITOXIN HIGA1"/>
    <property type="match status" value="1"/>
</dbReference>
<dbReference type="Proteomes" id="UP000077071">
    <property type="component" value="Chromosome"/>
</dbReference>
<dbReference type="PANTHER" id="PTHR43236:SF2">
    <property type="entry name" value="BLL0069 PROTEIN"/>
    <property type="match status" value="1"/>
</dbReference>